<dbReference type="Pfam" id="PF03767">
    <property type="entry name" value="Acid_phosphat_B"/>
    <property type="match status" value="1"/>
</dbReference>
<protein>
    <submittedName>
        <fullName evidence="2">Acid phosphatase</fullName>
    </submittedName>
</protein>
<comment type="caution">
    <text evidence="2">The sequence shown here is derived from an EMBL/GenBank/DDBJ whole genome shotgun (WGS) entry which is preliminary data.</text>
</comment>
<evidence type="ECO:0000313" key="2">
    <source>
        <dbReference type="EMBL" id="TPW36123.1"/>
    </source>
</evidence>
<keyword evidence="3" id="KW-1185">Reference proteome</keyword>
<dbReference type="SUPFAM" id="SSF56784">
    <property type="entry name" value="HAD-like"/>
    <property type="match status" value="1"/>
</dbReference>
<evidence type="ECO:0000256" key="1">
    <source>
        <dbReference type="ARBA" id="ARBA00022729"/>
    </source>
</evidence>
<dbReference type="PANTHER" id="PTHR31284">
    <property type="entry name" value="ACID PHOSPHATASE-LIKE PROTEIN"/>
    <property type="match status" value="1"/>
</dbReference>
<proteinExistence type="predicted"/>
<reference evidence="2 3" key="1">
    <citation type="submission" date="2019-03" db="EMBL/GenBank/DDBJ databases">
        <title>The complete genome sequence of Neokomagataea sp. Jb2 NBRC113641.</title>
        <authorList>
            <person name="Chua K.-O."/>
            <person name="Chan K.-G."/>
            <person name="See-Too W.-S."/>
        </authorList>
    </citation>
    <scope>NUCLEOTIDE SEQUENCE [LARGE SCALE GENOMIC DNA]</scope>
    <source>
        <strain evidence="2 3">Jb2</strain>
    </source>
</reference>
<accession>A0A506USQ2</accession>
<keyword evidence="1" id="KW-0732">Signal</keyword>
<dbReference type="InterPro" id="IPR005519">
    <property type="entry name" value="Acid_phosphat_B-like"/>
</dbReference>
<dbReference type="PANTHER" id="PTHR31284:SF10">
    <property type="entry name" value="ACID PHOSPHATASE-LIKE PROTEIN"/>
    <property type="match status" value="1"/>
</dbReference>
<gene>
    <name evidence="2" type="ORF">E3202_00545</name>
</gene>
<dbReference type="Proteomes" id="UP000315037">
    <property type="component" value="Unassembled WGS sequence"/>
</dbReference>
<dbReference type="EMBL" id="SORZ01000001">
    <property type="protein sequence ID" value="TPW36123.1"/>
    <property type="molecule type" value="Genomic_DNA"/>
</dbReference>
<evidence type="ECO:0000313" key="3">
    <source>
        <dbReference type="Proteomes" id="UP000315037"/>
    </source>
</evidence>
<sequence>MAAVTLTVWGSVPAAGFAVPPPNVSAAMRAADAYHDSGAYQKDFDAVIAQASQYLAQQAPKVSHPAIVLDVDETVLSNWPQIHANHYGDFDHGDCSRLPAGPCGEHAWVRLAQAPVFPATRQLIRQAEAEHVAVFLLTGRHERHRADVVRNLHQQGVTGWTAFYMRPDGEHRPAASFKPEVRARIEAQGYHILETIGDQPSDLSGGHAQRGFLLPNPFYSVE</sequence>
<name>A0A506USQ2_9PROT</name>
<dbReference type="InterPro" id="IPR023214">
    <property type="entry name" value="HAD_sf"/>
</dbReference>
<dbReference type="Gene3D" id="3.40.50.1000">
    <property type="entry name" value="HAD superfamily/HAD-like"/>
    <property type="match status" value="1"/>
</dbReference>
<dbReference type="InterPro" id="IPR036412">
    <property type="entry name" value="HAD-like_sf"/>
</dbReference>
<organism evidence="2 3">
    <name type="scientific">Oecophyllibacter saccharovorans</name>
    <dbReference type="NCBI Taxonomy" id="2558360"/>
    <lineage>
        <taxon>Bacteria</taxon>
        <taxon>Pseudomonadati</taxon>
        <taxon>Pseudomonadota</taxon>
        <taxon>Alphaproteobacteria</taxon>
        <taxon>Acetobacterales</taxon>
        <taxon>Acetobacteraceae</taxon>
        <taxon>Oecophyllibacter</taxon>
    </lineage>
</organism>
<dbReference type="AlphaFoldDB" id="A0A506USQ2"/>